<dbReference type="SUPFAM" id="SSF48498">
    <property type="entry name" value="Tetracyclin repressor-like, C-terminal domain"/>
    <property type="match status" value="1"/>
</dbReference>
<dbReference type="PANTHER" id="PTHR30055">
    <property type="entry name" value="HTH-TYPE TRANSCRIPTIONAL REGULATOR RUTR"/>
    <property type="match status" value="1"/>
</dbReference>
<dbReference type="SUPFAM" id="SSF46689">
    <property type="entry name" value="Homeodomain-like"/>
    <property type="match status" value="1"/>
</dbReference>
<keyword evidence="2 4" id="KW-0238">DNA-binding</keyword>
<dbReference type="Pfam" id="PF00440">
    <property type="entry name" value="TetR_N"/>
    <property type="match status" value="1"/>
</dbReference>
<evidence type="ECO:0000313" key="7">
    <source>
        <dbReference type="Proteomes" id="UP000295680"/>
    </source>
</evidence>
<dbReference type="EMBL" id="SLWS01000003">
    <property type="protein sequence ID" value="TCO61046.1"/>
    <property type="molecule type" value="Genomic_DNA"/>
</dbReference>
<dbReference type="GO" id="GO:0003700">
    <property type="term" value="F:DNA-binding transcription factor activity"/>
    <property type="evidence" value="ECO:0007669"/>
    <property type="project" value="TreeGrafter"/>
</dbReference>
<dbReference type="Gene3D" id="1.10.357.10">
    <property type="entry name" value="Tetracycline Repressor, domain 2"/>
    <property type="match status" value="1"/>
</dbReference>
<dbReference type="InterPro" id="IPR036271">
    <property type="entry name" value="Tet_transcr_reg_TetR-rel_C_sf"/>
</dbReference>
<evidence type="ECO:0000256" key="1">
    <source>
        <dbReference type="ARBA" id="ARBA00023015"/>
    </source>
</evidence>
<evidence type="ECO:0000256" key="2">
    <source>
        <dbReference type="ARBA" id="ARBA00023125"/>
    </source>
</evidence>
<proteinExistence type="predicted"/>
<feature type="DNA-binding region" description="H-T-H motif" evidence="4">
    <location>
        <begin position="29"/>
        <end position="48"/>
    </location>
</feature>
<dbReference type="RefSeq" id="WP_132116473.1">
    <property type="nucleotide sequence ID" value="NZ_SLWS01000003.1"/>
</dbReference>
<accession>A0A4R2JUU2</accession>
<dbReference type="PANTHER" id="PTHR30055:SF239">
    <property type="entry name" value="TRANSCRIPTIONAL REGULATORY PROTEIN"/>
    <property type="match status" value="1"/>
</dbReference>
<protein>
    <submittedName>
        <fullName evidence="6">TetR family transcriptional regulator</fullName>
    </submittedName>
</protein>
<dbReference type="InterPro" id="IPR001647">
    <property type="entry name" value="HTH_TetR"/>
</dbReference>
<gene>
    <name evidence="6" type="ORF">EV192_103629</name>
</gene>
<sequence>MSPRAGLSQDAVVDLALAVIDEDGMAGLTLAKVADRAGVAPPSLYKHVDGLPALKRLAHIRVLNEMNEVLRTAVLGRSGGEGVSALLDAYRGYLRRYPHRTPALEIPMDVTDGDVVKALQSTAETAFAALREYGFDSDQTVHATRVLRAAAHGFAGLEAAGGFGLPQQLDASFEVLKSMLIHGLSAYARE</sequence>
<dbReference type="InterPro" id="IPR050109">
    <property type="entry name" value="HTH-type_TetR-like_transc_reg"/>
</dbReference>
<reference evidence="6 7" key="1">
    <citation type="submission" date="2019-03" db="EMBL/GenBank/DDBJ databases">
        <title>Genomic Encyclopedia of Type Strains, Phase IV (KMG-IV): sequencing the most valuable type-strain genomes for metagenomic binning, comparative biology and taxonomic classification.</title>
        <authorList>
            <person name="Goeker M."/>
        </authorList>
    </citation>
    <scope>NUCLEOTIDE SEQUENCE [LARGE SCALE GENOMIC DNA]</scope>
    <source>
        <strain evidence="6 7">DSM 45934</strain>
    </source>
</reference>
<dbReference type="Gene3D" id="1.10.10.60">
    <property type="entry name" value="Homeodomain-like"/>
    <property type="match status" value="1"/>
</dbReference>
<evidence type="ECO:0000259" key="5">
    <source>
        <dbReference type="PROSITE" id="PS50977"/>
    </source>
</evidence>
<evidence type="ECO:0000256" key="3">
    <source>
        <dbReference type="ARBA" id="ARBA00023163"/>
    </source>
</evidence>
<dbReference type="Pfam" id="PF13305">
    <property type="entry name" value="TetR_C_33"/>
    <property type="match status" value="1"/>
</dbReference>
<dbReference type="OrthoDB" id="71867at2"/>
<keyword evidence="1" id="KW-0805">Transcription regulation</keyword>
<feature type="domain" description="HTH tetR-type" evidence="5">
    <location>
        <begin position="6"/>
        <end position="66"/>
    </location>
</feature>
<keyword evidence="7" id="KW-1185">Reference proteome</keyword>
<dbReference type="InterPro" id="IPR025996">
    <property type="entry name" value="MT1864/Rv1816-like_C"/>
</dbReference>
<keyword evidence="3" id="KW-0804">Transcription</keyword>
<evidence type="ECO:0000313" key="6">
    <source>
        <dbReference type="EMBL" id="TCO61046.1"/>
    </source>
</evidence>
<comment type="caution">
    <text evidence="6">The sequence shown here is derived from an EMBL/GenBank/DDBJ whole genome shotgun (WGS) entry which is preliminary data.</text>
</comment>
<dbReference type="InterPro" id="IPR009057">
    <property type="entry name" value="Homeodomain-like_sf"/>
</dbReference>
<evidence type="ECO:0000256" key="4">
    <source>
        <dbReference type="PROSITE-ProRule" id="PRU00335"/>
    </source>
</evidence>
<name>A0A4R2JUU2_9PSEU</name>
<organism evidence="6 7">
    <name type="scientific">Actinocrispum wychmicini</name>
    <dbReference type="NCBI Taxonomy" id="1213861"/>
    <lineage>
        <taxon>Bacteria</taxon>
        <taxon>Bacillati</taxon>
        <taxon>Actinomycetota</taxon>
        <taxon>Actinomycetes</taxon>
        <taxon>Pseudonocardiales</taxon>
        <taxon>Pseudonocardiaceae</taxon>
        <taxon>Actinocrispum</taxon>
    </lineage>
</organism>
<dbReference type="Proteomes" id="UP000295680">
    <property type="component" value="Unassembled WGS sequence"/>
</dbReference>
<dbReference type="AlphaFoldDB" id="A0A4R2JUU2"/>
<dbReference type="GO" id="GO:0000976">
    <property type="term" value="F:transcription cis-regulatory region binding"/>
    <property type="evidence" value="ECO:0007669"/>
    <property type="project" value="TreeGrafter"/>
</dbReference>
<dbReference type="PROSITE" id="PS50977">
    <property type="entry name" value="HTH_TETR_2"/>
    <property type="match status" value="1"/>
</dbReference>